<comment type="caution">
    <text evidence="1">The sequence shown here is derived from an EMBL/GenBank/DDBJ whole genome shotgun (WGS) entry which is preliminary data.</text>
</comment>
<protein>
    <submittedName>
        <fullName evidence="1">Uncharacterized protein</fullName>
    </submittedName>
</protein>
<keyword evidence="2" id="KW-1185">Reference proteome</keyword>
<evidence type="ECO:0000313" key="2">
    <source>
        <dbReference type="Proteomes" id="UP001629235"/>
    </source>
</evidence>
<accession>A0ACC7NF95</accession>
<dbReference type="EMBL" id="JAQQDW010000027">
    <property type="protein sequence ID" value="MFM0104851.1"/>
    <property type="molecule type" value="Genomic_DNA"/>
</dbReference>
<dbReference type="Proteomes" id="UP001629235">
    <property type="component" value="Unassembled WGS sequence"/>
</dbReference>
<organism evidence="1 2">
    <name type="scientific">Paraburkholderia rhynchosiae</name>
    <dbReference type="NCBI Taxonomy" id="487049"/>
    <lineage>
        <taxon>Bacteria</taxon>
        <taxon>Pseudomonadati</taxon>
        <taxon>Pseudomonadota</taxon>
        <taxon>Betaproteobacteria</taxon>
        <taxon>Burkholderiales</taxon>
        <taxon>Burkholderiaceae</taxon>
        <taxon>Paraburkholderia</taxon>
    </lineage>
</organism>
<gene>
    <name evidence="1" type="ORF">PQR01_15535</name>
</gene>
<reference evidence="1 2" key="1">
    <citation type="journal article" date="2024" name="Chem. Sci.">
        <title>Discovery of megapolipeptins by genome mining of a Burkholderiales bacteria collection.</title>
        <authorList>
            <person name="Paulo B.S."/>
            <person name="Recchia M.J.J."/>
            <person name="Lee S."/>
            <person name="Fergusson C.H."/>
            <person name="Romanowski S.B."/>
            <person name="Hernandez A."/>
            <person name="Krull N."/>
            <person name="Liu D.Y."/>
            <person name="Cavanagh H."/>
            <person name="Bos A."/>
            <person name="Gray C.A."/>
            <person name="Murphy B.T."/>
            <person name="Linington R.G."/>
            <person name="Eustaquio A.S."/>
        </authorList>
    </citation>
    <scope>NUCLEOTIDE SEQUENCE [LARGE SCALE GENOMIC DNA]</scope>
    <source>
        <strain evidence="1 2">RL18-126-BIB-B</strain>
    </source>
</reference>
<proteinExistence type="predicted"/>
<name>A0ACC7NF95_9BURK</name>
<evidence type="ECO:0000313" key="1">
    <source>
        <dbReference type="EMBL" id="MFM0104851.1"/>
    </source>
</evidence>
<sequence length="53" mass="5119">MSKPNTEGTTDTVSGASGANSMAPSGTTSHKKMHKKPSAAMPASATNPASGGS</sequence>